<sequence>MSLSSPNSLLTKVQLTALLGLKAYLYTFPTESDVISRRFETFLAPSRDRTIVQDFSRRFLLSPTLVAKVAKISMPGKQLYNFVTIQKLEAETKRMNKVTIYFLTQKGTFFNS</sequence>
<comment type="caution">
    <text evidence="1">The sequence shown here is derived from an EMBL/GenBank/DDBJ whole genome shotgun (WGS) entry which is preliminary data.</text>
</comment>
<dbReference type="Proteomes" id="UP000499080">
    <property type="component" value="Unassembled WGS sequence"/>
</dbReference>
<accession>A0A4Y2KBV7</accession>
<dbReference type="EMBL" id="BGPR01004451">
    <property type="protein sequence ID" value="GBM99831.1"/>
    <property type="molecule type" value="Genomic_DNA"/>
</dbReference>
<reference evidence="1 2" key="1">
    <citation type="journal article" date="2019" name="Sci. Rep.">
        <title>Orb-weaving spider Araneus ventricosus genome elucidates the spidroin gene catalogue.</title>
        <authorList>
            <person name="Kono N."/>
            <person name="Nakamura H."/>
            <person name="Ohtoshi R."/>
            <person name="Moran D.A.P."/>
            <person name="Shinohara A."/>
            <person name="Yoshida Y."/>
            <person name="Fujiwara M."/>
            <person name="Mori M."/>
            <person name="Tomita M."/>
            <person name="Arakawa K."/>
        </authorList>
    </citation>
    <scope>NUCLEOTIDE SEQUENCE [LARGE SCALE GENOMIC DNA]</scope>
</reference>
<keyword evidence="2" id="KW-1185">Reference proteome</keyword>
<gene>
    <name evidence="1" type="ORF">AVEN_224442_1</name>
</gene>
<evidence type="ECO:0000313" key="1">
    <source>
        <dbReference type="EMBL" id="GBM99831.1"/>
    </source>
</evidence>
<protein>
    <submittedName>
        <fullName evidence="1">Uncharacterized protein</fullName>
    </submittedName>
</protein>
<name>A0A4Y2KBV7_ARAVE</name>
<organism evidence="1 2">
    <name type="scientific">Araneus ventricosus</name>
    <name type="common">Orbweaver spider</name>
    <name type="synonym">Epeira ventricosa</name>
    <dbReference type="NCBI Taxonomy" id="182803"/>
    <lineage>
        <taxon>Eukaryota</taxon>
        <taxon>Metazoa</taxon>
        <taxon>Ecdysozoa</taxon>
        <taxon>Arthropoda</taxon>
        <taxon>Chelicerata</taxon>
        <taxon>Arachnida</taxon>
        <taxon>Araneae</taxon>
        <taxon>Araneomorphae</taxon>
        <taxon>Entelegynae</taxon>
        <taxon>Araneoidea</taxon>
        <taxon>Araneidae</taxon>
        <taxon>Araneus</taxon>
    </lineage>
</organism>
<proteinExistence type="predicted"/>
<dbReference type="AlphaFoldDB" id="A0A4Y2KBV7"/>
<evidence type="ECO:0000313" key="2">
    <source>
        <dbReference type="Proteomes" id="UP000499080"/>
    </source>
</evidence>